<sequence length="259" mass="26816">MSTSRLAGRTALITGAGAGIGAAAASIFSREGAAVLMVDANAQALERTRAAIEQAQPGTRLACVAADVADEAAAHAAVTQCATLWGGLDILVNNAAMRNYSAAADATPDEWQAMVGVNLVGMSNYCRAALPALRRSGVGSIVNVSSCYAVTGRKGMALYDATKAAQLAYTRTLAFEEAPHGVRANAVCPGSTLTDFHLGRANHAGKSVEQLKNERKDTSLVGRWADPAEIAWPILWLASGEASFITGTTLMVDGGLHIM</sequence>
<gene>
    <name evidence="2" type="ORF">C6P64_15200</name>
</gene>
<dbReference type="SUPFAM" id="SSF51735">
    <property type="entry name" value="NAD(P)-binding Rossmann-fold domains"/>
    <property type="match status" value="1"/>
</dbReference>
<organism evidence="2 3">
    <name type="scientific">Malikia granosa</name>
    <dbReference type="NCBI Taxonomy" id="263067"/>
    <lineage>
        <taxon>Bacteria</taxon>
        <taxon>Pseudomonadati</taxon>
        <taxon>Pseudomonadota</taxon>
        <taxon>Betaproteobacteria</taxon>
        <taxon>Burkholderiales</taxon>
        <taxon>Comamonadaceae</taxon>
        <taxon>Malikia</taxon>
    </lineage>
</organism>
<accession>A0A2S9K1G5</accession>
<dbReference type="Proteomes" id="UP000238589">
    <property type="component" value="Unassembled WGS sequence"/>
</dbReference>
<evidence type="ECO:0000256" key="1">
    <source>
        <dbReference type="ARBA" id="ARBA00006484"/>
    </source>
</evidence>
<dbReference type="PANTHER" id="PTHR43975">
    <property type="entry name" value="ZGC:101858"/>
    <property type="match status" value="1"/>
</dbReference>
<dbReference type="RefSeq" id="WP_105749401.1">
    <property type="nucleotide sequence ID" value="NZ_PVLQ01000077.1"/>
</dbReference>
<dbReference type="AlphaFoldDB" id="A0A2S9K1G5"/>
<proteinExistence type="inferred from homology"/>
<dbReference type="Gene3D" id="3.40.50.720">
    <property type="entry name" value="NAD(P)-binding Rossmann-like Domain"/>
    <property type="match status" value="1"/>
</dbReference>
<dbReference type="InterPro" id="IPR002347">
    <property type="entry name" value="SDR_fam"/>
</dbReference>
<dbReference type="EMBL" id="PVLQ01000077">
    <property type="protein sequence ID" value="PRD64284.1"/>
    <property type="molecule type" value="Genomic_DNA"/>
</dbReference>
<dbReference type="CDD" id="cd05233">
    <property type="entry name" value="SDR_c"/>
    <property type="match status" value="1"/>
</dbReference>
<comment type="similarity">
    <text evidence="1">Belongs to the short-chain dehydrogenases/reductases (SDR) family.</text>
</comment>
<dbReference type="Pfam" id="PF13561">
    <property type="entry name" value="adh_short_C2"/>
    <property type="match status" value="1"/>
</dbReference>
<protein>
    <submittedName>
        <fullName evidence="2">Short-chain dehydrogenase</fullName>
    </submittedName>
</protein>
<keyword evidence="3" id="KW-1185">Reference proteome</keyword>
<dbReference type="InterPro" id="IPR036291">
    <property type="entry name" value="NAD(P)-bd_dom_sf"/>
</dbReference>
<reference evidence="2 3" key="1">
    <citation type="submission" date="2018-03" db="EMBL/GenBank/DDBJ databases">
        <title>Comparative genomics illustrates the genes involved in a hyperalkaliphilic mechanisms of Serpentinomonas isolated from highly-alkaline calcium-rich serpentinized springs.</title>
        <authorList>
            <person name="Suzuki S."/>
            <person name="Ishii S."/>
            <person name="Walworth N."/>
            <person name="Bird L."/>
            <person name="Kuenen J.G."/>
            <person name="Nealson K.H."/>
        </authorList>
    </citation>
    <scope>NUCLEOTIDE SEQUENCE [LARGE SCALE GENOMIC DNA]</scope>
    <source>
        <strain evidence="2 3">P1</strain>
    </source>
</reference>
<evidence type="ECO:0000313" key="2">
    <source>
        <dbReference type="EMBL" id="PRD64284.1"/>
    </source>
</evidence>
<evidence type="ECO:0000313" key="3">
    <source>
        <dbReference type="Proteomes" id="UP000238589"/>
    </source>
</evidence>
<dbReference type="PRINTS" id="PR00080">
    <property type="entry name" value="SDRFAMILY"/>
</dbReference>
<name>A0A2S9K1G5_9BURK</name>
<dbReference type="PANTHER" id="PTHR43975:SF2">
    <property type="entry name" value="EG:BACR7A4.14 PROTEIN-RELATED"/>
    <property type="match status" value="1"/>
</dbReference>
<dbReference type="PRINTS" id="PR00081">
    <property type="entry name" value="GDHRDH"/>
</dbReference>
<dbReference type="FunFam" id="3.40.50.720:FF:000084">
    <property type="entry name" value="Short-chain dehydrogenase reductase"/>
    <property type="match status" value="1"/>
</dbReference>
<dbReference type="OrthoDB" id="9788235at2"/>
<comment type="caution">
    <text evidence="2">The sequence shown here is derived from an EMBL/GenBank/DDBJ whole genome shotgun (WGS) entry which is preliminary data.</text>
</comment>